<name>A0ABS4SFZ1_9PROT</name>
<evidence type="ECO:0000256" key="2">
    <source>
        <dbReference type="SAM" id="Phobius"/>
    </source>
</evidence>
<keyword evidence="1" id="KW-0175">Coiled coil</keyword>
<dbReference type="EMBL" id="JAGINP010000002">
    <property type="protein sequence ID" value="MBP2290887.1"/>
    <property type="molecule type" value="Genomic_DNA"/>
</dbReference>
<evidence type="ECO:0000313" key="3">
    <source>
        <dbReference type="EMBL" id="MBP2290887.1"/>
    </source>
</evidence>
<keyword evidence="2" id="KW-0812">Transmembrane</keyword>
<evidence type="ECO:0000313" key="4">
    <source>
        <dbReference type="Proteomes" id="UP000781958"/>
    </source>
</evidence>
<evidence type="ECO:0000256" key="1">
    <source>
        <dbReference type="SAM" id="Coils"/>
    </source>
</evidence>
<protein>
    <submittedName>
        <fullName evidence="3">Uncharacterized protein</fullName>
    </submittedName>
</protein>
<proteinExistence type="predicted"/>
<dbReference type="Proteomes" id="UP000781958">
    <property type="component" value="Unassembled WGS sequence"/>
</dbReference>
<feature type="transmembrane region" description="Helical" evidence="2">
    <location>
        <begin position="6"/>
        <end position="23"/>
    </location>
</feature>
<comment type="caution">
    <text evidence="3">The sequence shown here is derived from an EMBL/GenBank/DDBJ whole genome shotgun (WGS) entry which is preliminary data.</text>
</comment>
<keyword evidence="4" id="KW-1185">Reference proteome</keyword>
<organism evidence="3 4">
    <name type="scientific">Azospirillum rugosum</name>
    <dbReference type="NCBI Taxonomy" id="416170"/>
    <lineage>
        <taxon>Bacteria</taxon>
        <taxon>Pseudomonadati</taxon>
        <taxon>Pseudomonadota</taxon>
        <taxon>Alphaproteobacteria</taxon>
        <taxon>Rhodospirillales</taxon>
        <taxon>Azospirillaceae</taxon>
        <taxon>Azospirillum</taxon>
    </lineage>
</organism>
<keyword evidence="2" id="KW-0472">Membrane</keyword>
<dbReference type="RefSeq" id="WP_209763797.1">
    <property type="nucleotide sequence ID" value="NZ_JAGINP010000002.1"/>
</dbReference>
<feature type="coiled-coil region" evidence="1">
    <location>
        <begin position="27"/>
        <end position="89"/>
    </location>
</feature>
<gene>
    <name evidence="3" type="ORF">J2851_000629</name>
</gene>
<sequence length="191" mass="20786">MTAVLIYIAVLLMIGCVVVNRTGERRIKAARGRLSAADKDLRALNQQLLDDAGKLDAAQKLLAGVDDQLLQAQTIVNALERQVGTLQEAPVERYYVFDRLEPRPGTIWEVPVRRAPDVLPGGAAMTAAWRDGRTYLLVATTAREALERAAQRFPRVSGFEVGPATTCRLFDSGGCGGAKDADPGRGWRKRA</sequence>
<reference evidence="3 4" key="1">
    <citation type="submission" date="2021-03" db="EMBL/GenBank/DDBJ databases">
        <title>Genomic Encyclopedia of Type Strains, Phase III (KMG-III): the genomes of soil and plant-associated and newly described type strains.</title>
        <authorList>
            <person name="Whitman W."/>
        </authorList>
    </citation>
    <scope>NUCLEOTIDE SEQUENCE [LARGE SCALE GENOMIC DNA]</scope>
    <source>
        <strain evidence="3 4">IMMIB AFH-6</strain>
    </source>
</reference>
<accession>A0ABS4SFZ1</accession>
<keyword evidence="2" id="KW-1133">Transmembrane helix</keyword>